<feature type="signal peptide" evidence="2">
    <location>
        <begin position="1"/>
        <end position="24"/>
    </location>
</feature>
<keyword evidence="4" id="KW-1185">Reference proteome</keyword>
<evidence type="ECO:0008006" key="5">
    <source>
        <dbReference type="Google" id="ProtNLM"/>
    </source>
</evidence>
<comment type="caution">
    <text evidence="3">The sequence shown here is derived from an EMBL/GenBank/DDBJ whole genome shotgun (WGS) entry which is preliminary data.</text>
</comment>
<evidence type="ECO:0000256" key="2">
    <source>
        <dbReference type="SAM" id="SignalP"/>
    </source>
</evidence>
<organism evidence="3 4">
    <name type="scientific">Natronogracilivirga saccharolytica</name>
    <dbReference type="NCBI Taxonomy" id="2812953"/>
    <lineage>
        <taxon>Bacteria</taxon>
        <taxon>Pseudomonadati</taxon>
        <taxon>Balneolota</taxon>
        <taxon>Balneolia</taxon>
        <taxon>Balneolales</taxon>
        <taxon>Cyclonatronaceae</taxon>
        <taxon>Natronogracilivirga</taxon>
    </lineage>
</organism>
<dbReference type="Proteomes" id="UP000673975">
    <property type="component" value="Unassembled WGS sequence"/>
</dbReference>
<dbReference type="SUPFAM" id="SSF56935">
    <property type="entry name" value="Porins"/>
    <property type="match status" value="1"/>
</dbReference>
<keyword evidence="2" id="KW-0732">Signal</keyword>
<evidence type="ECO:0000313" key="3">
    <source>
        <dbReference type="EMBL" id="MBP3191824.1"/>
    </source>
</evidence>
<dbReference type="AlphaFoldDB" id="A0A8J7RLE0"/>
<feature type="compositionally biased region" description="Gly residues" evidence="1">
    <location>
        <begin position="273"/>
        <end position="285"/>
    </location>
</feature>
<name>A0A8J7RLE0_9BACT</name>
<feature type="chain" id="PRO_5035315214" description="Porin" evidence="2">
    <location>
        <begin position="25"/>
        <end position="429"/>
    </location>
</feature>
<reference evidence="3" key="1">
    <citation type="submission" date="2021-02" db="EMBL/GenBank/DDBJ databases">
        <title>Natronogracilivirga saccharolytica gen. nov. sp. nov. a new anaerobic, haloalkiliphilic carbohydrate-fermenting bacterium from soda lake and proposing of Cyclonatronumiaceae fam. nov. in the phylum Balneolaeota.</title>
        <authorList>
            <person name="Zhilina T.N."/>
            <person name="Sorokin D.Y."/>
            <person name="Zavarzina D.G."/>
            <person name="Toshchakov S.V."/>
            <person name="Kublanov I.V."/>
        </authorList>
    </citation>
    <scope>NUCLEOTIDE SEQUENCE</scope>
    <source>
        <strain evidence="3">Z-1702</strain>
    </source>
</reference>
<evidence type="ECO:0000256" key="1">
    <source>
        <dbReference type="SAM" id="MobiDB-lite"/>
    </source>
</evidence>
<evidence type="ECO:0000313" key="4">
    <source>
        <dbReference type="Proteomes" id="UP000673975"/>
    </source>
</evidence>
<proteinExistence type="predicted"/>
<dbReference type="RefSeq" id="WP_210510620.1">
    <property type="nucleotide sequence ID" value="NZ_JAFIDN010000002.1"/>
</dbReference>
<dbReference type="EMBL" id="JAFIDN010000002">
    <property type="protein sequence ID" value="MBP3191824.1"/>
    <property type="molecule type" value="Genomic_DNA"/>
</dbReference>
<gene>
    <name evidence="3" type="ORF">NATSA_04015</name>
</gene>
<sequence>MKKIIVTIITVTFLVGLSVHTADAQKPEYDRKGIEIGSTDNLQFTLGLHSVGRVQVLSQDNVRVWDDGDWVTPDENLHGMQTSFANLEFNMTIGDNDIDVFFDGLLATQRHPSQWWGNQGYMYIRNIPGNSFLTALNPVLEYIDIKAGNFFVNFGEHQFTRTINADAHRNPLVGNPVLSPLGAEPGMEIYHKGPGYGLMVGGGIGAPEQDFQDARSYSFRTKAWLDMIDGVYLSGSFYTVNHDAGVLRGTNLFRRERHGSSYGATWNLNNDGSGAGEGPGQGRPGVGQETTAWEANAIFNLFEGNRISALFGMATDVGPNPDNFNEEGEEEWSYYSVETRQFLNENFYLAGRYSAIDYSKFMTTDNDGSVSRIQAGFGTFITDNILLKGEYVYQSASGFQEGTTGVVTSVDVGQDPSFQGVILEVGVSF</sequence>
<feature type="region of interest" description="Disordered" evidence="1">
    <location>
        <begin position="264"/>
        <end position="288"/>
    </location>
</feature>
<protein>
    <recommendedName>
        <fullName evidence="5">Porin</fullName>
    </recommendedName>
</protein>
<accession>A0A8J7RLE0</accession>